<evidence type="ECO:0000313" key="4">
    <source>
        <dbReference type="EMBL" id="AZS50596.1"/>
    </source>
</evidence>
<feature type="chain" id="PRO_5019096772" evidence="3">
    <location>
        <begin position="32"/>
        <end position="234"/>
    </location>
</feature>
<feature type="signal peptide" evidence="3">
    <location>
        <begin position="1"/>
        <end position="31"/>
    </location>
</feature>
<dbReference type="RefSeq" id="WP_109702321.1">
    <property type="nucleotide sequence ID" value="NZ_CP029822.1"/>
</dbReference>
<sequence>MSPLSVSKVRFFKKILLTIGLSSLLVNTGWAEETSDPWEGFNRPVFVFNSVLDHYTLKPIAEGYQWVTPTFVQHGVTNMLNNLGEAKNFGNNVLQLKFNDAGVDLARFGFNSTFGLLGFFDVGSKMGLQRSDQDFGQTLGYWGVPTGPYVVLPFLGPSTVRDATGKVPDYFMSVDNYINDDGVQYAIWGVDIVDTRVQLLPLDKMIVGDPYIFIRNAYLENREYKIKGYVEDDF</sequence>
<dbReference type="EMBL" id="CP029822">
    <property type="protein sequence ID" value="AZS50596.1"/>
    <property type="molecule type" value="Genomic_DNA"/>
</dbReference>
<dbReference type="KEGG" id="emo:DM558_07300"/>
<evidence type="ECO:0000256" key="3">
    <source>
        <dbReference type="SAM" id="SignalP"/>
    </source>
</evidence>
<evidence type="ECO:0000256" key="1">
    <source>
        <dbReference type="ARBA" id="ARBA00010634"/>
    </source>
</evidence>
<dbReference type="GO" id="GO:0016020">
    <property type="term" value="C:membrane"/>
    <property type="evidence" value="ECO:0007669"/>
    <property type="project" value="InterPro"/>
</dbReference>
<dbReference type="GO" id="GO:0120010">
    <property type="term" value="P:intermembrane phospholipid transfer"/>
    <property type="evidence" value="ECO:0007669"/>
    <property type="project" value="TreeGrafter"/>
</dbReference>
<keyword evidence="2 3" id="KW-0732">Signal</keyword>
<dbReference type="PANTHER" id="PTHR30035:SF3">
    <property type="entry name" value="INTERMEMBRANE PHOSPHOLIPID TRANSPORT SYSTEM LIPOPROTEIN MLAA"/>
    <property type="match status" value="1"/>
</dbReference>
<organism evidence="4 5">
    <name type="scientific">Entomomonas moraniae</name>
    <dbReference type="NCBI Taxonomy" id="2213226"/>
    <lineage>
        <taxon>Bacteria</taxon>
        <taxon>Pseudomonadati</taxon>
        <taxon>Pseudomonadota</taxon>
        <taxon>Gammaproteobacteria</taxon>
        <taxon>Pseudomonadales</taxon>
        <taxon>Pseudomonadaceae</taxon>
        <taxon>Entomomonas</taxon>
    </lineage>
</organism>
<dbReference type="PRINTS" id="PR01805">
    <property type="entry name" value="VACJLIPOPROT"/>
</dbReference>
<evidence type="ECO:0000313" key="5">
    <source>
        <dbReference type="Proteomes" id="UP000273143"/>
    </source>
</evidence>
<dbReference type="Pfam" id="PF04333">
    <property type="entry name" value="MlaA"/>
    <property type="match status" value="1"/>
</dbReference>
<protein>
    <submittedName>
        <fullName evidence="4">VacJ family lipoprotein</fullName>
    </submittedName>
</protein>
<reference evidence="5" key="1">
    <citation type="submission" date="2018-06" db="EMBL/GenBank/DDBJ databases">
        <title>Complete genome of Pseudomonas insecticola strain QZS01.</title>
        <authorList>
            <person name="Wang J."/>
            <person name="Su Q."/>
        </authorList>
    </citation>
    <scope>NUCLEOTIDE SEQUENCE [LARGE SCALE GENOMIC DNA]</scope>
    <source>
        <strain evidence="5">QZS01</strain>
    </source>
</reference>
<name>A0A3S9XEC1_9GAMM</name>
<dbReference type="PANTHER" id="PTHR30035">
    <property type="entry name" value="LIPOPROTEIN VACJ-RELATED"/>
    <property type="match status" value="1"/>
</dbReference>
<dbReference type="Proteomes" id="UP000273143">
    <property type="component" value="Chromosome"/>
</dbReference>
<evidence type="ECO:0000256" key="2">
    <source>
        <dbReference type="ARBA" id="ARBA00022729"/>
    </source>
</evidence>
<keyword evidence="4" id="KW-0449">Lipoprotein</keyword>
<proteinExistence type="inferred from homology"/>
<dbReference type="AlphaFoldDB" id="A0A3S9XEC1"/>
<comment type="similarity">
    <text evidence="1">Belongs to the MlaA family.</text>
</comment>
<dbReference type="InterPro" id="IPR007428">
    <property type="entry name" value="MlaA"/>
</dbReference>
<accession>A0A3S9XEC1</accession>
<gene>
    <name evidence="4" type="ORF">DM558_07300</name>
</gene>
<keyword evidence="5" id="KW-1185">Reference proteome</keyword>